<keyword evidence="1" id="KW-0472">Membrane</keyword>
<feature type="transmembrane region" description="Helical" evidence="1">
    <location>
        <begin position="52"/>
        <end position="75"/>
    </location>
</feature>
<name>A0A2I2M8P3_9FLAO</name>
<keyword evidence="1" id="KW-1133">Transmembrane helix</keyword>
<reference evidence="2 3" key="1">
    <citation type="submission" date="2017-11" db="EMBL/GenBank/DDBJ databases">
        <authorList>
            <person name="Duchaud E."/>
        </authorList>
    </citation>
    <scope>NUCLEOTIDE SEQUENCE [LARGE SCALE GENOMIC DNA]</scope>
    <source>
        <strain evidence="2 3">TNO010</strain>
    </source>
</reference>
<sequence>MAKIENALEKQNKFWVFIVGIVLIIGGIYFFFDMKTTEEAGLPVRMKKVFQIVYDFGGKYAILAIFEGLGLFALISGIQQLRNKL</sequence>
<gene>
    <name evidence="2" type="ORF">TNO010_150246</name>
</gene>
<evidence type="ECO:0000313" key="3">
    <source>
        <dbReference type="Proteomes" id="UP000490060"/>
    </source>
</evidence>
<dbReference type="Proteomes" id="UP000490060">
    <property type="component" value="Unassembled WGS sequence"/>
</dbReference>
<organism evidence="2 3">
    <name type="scientific">Tenacibaculum finnmarkense genomovar ulcerans</name>
    <dbReference type="NCBI Taxonomy" id="2781388"/>
    <lineage>
        <taxon>Bacteria</taxon>
        <taxon>Pseudomonadati</taxon>
        <taxon>Bacteroidota</taxon>
        <taxon>Flavobacteriia</taxon>
        <taxon>Flavobacteriales</taxon>
        <taxon>Flavobacteriaceae</taxon>
        <taxon>Tenacibaculum</taxon>
        <taxon>Tenacibaculum finnmarkense</taxon>
    </lineage>
</organism>
<keyword evidence="1" id="KW-0812">Transmembrane</keyword>
<evidence type="ECO:0000313" key="2">
    <source>
        <dbReference type="EMBL" id="SOU88294.1"/>
    </source>
</evidence>
<dbReference type="EMBL" id="OENE01000007">
    <property type="protein sequence ID" value="SOU88294.1"/>
    <property type="molecule type" value="Genomic_DNA"/>
</dbReference>
<dbReference type="RefSeq" id="WP_172505068.1">
    <property type="nucleotide sequence ID" value="NZ_OENE01000007.1"/>
</dbReference>
<evidence type="ECO:0000256" key="1">
    <source>
        <dbReference type="SAM" id="Phobius"/>
    </source>
</evidence>
<dbReference type="AlphaFoldDB" id="A0A2I2M8P3"/>
<proteinExistence type="predicted"/>
<accession>A0A2I2M8P3</accession>
<protein>
    <submittedName>
        <fullName evidence="2">Uncharacterized protein</fullName>
    </submittedName>
</protein>
<feature type="transmembrane region" description="Helical" evidence="1">
    <location>
        <begin position="12"/>
        <end position="32"/>
    </location>
</feature>